<dbReference type="PANTHER" id="PTHR13471">
    <property type="entry name" value="TETRATRICOPEPTIDE-LIKE HELICAL"/>
    <property type="match status" value="1"/>
</dbReference>
<dbReference type="SUPFAM" id="SSF48452">
    <property type="entry name" value="TPR-like"/>
    <property type="match status" value="1"/>
</dbReference>
<dbReference type="Pfam" id="PF08424">
    <property type="entry name" value="NRDE-2"/>
    <property type="match status" value="1"/>
</dbReference>
<gene>
    <name evidence="5" type="ORF">DL764_005251</name>
</gene>
<comment type="similarity">
    <text evidence="2">Belongs to the NRDE2 family.</text>
</comment>
<feature type="region of interest" description="Disordered" evidence="4">
    <location>
        <begin position="1"/>
        <end position="91"/>
    </location>
</feature>
<keyword evidence="6" id="KW-1185">Reference proteome</keyword>
<evidence type="ECO:0000313" key="5">
    <source>
        <dbReference type="EMBL" id="RYP03258.1"/>
    </source>
</evidence>
<evidence type="ECO:0000313" key="6">
    <source>
        <dbReference type="Proteomes" id="UP000293360"/>
    </source>
</evidence>
<evidence type="ECO:0000256" key="1">
    <source>
        <dbReference type="ARBA" id="ARBA00004123"/>
    </source>
</evidence>
<feature type="region of interest" description="Disordered" evidence="4">
    <location>
        <begin position="485"/>
        <end position="506"/>
    </location>
</feature>
<comment type="subcellular location">
    <subcellularLocation>
        <location evidence="1">Nucleus</location>
    </subcellularLocation>
</comment>
<dbReference type="Proteomes" id="UP000293360">
    <property type="component" value="Unassembled WGS sequence"/>
</dbReference>
<evidence type="ECO:0000256" key="2">
    <source>
        <dbReference type="ARBA" id="ARBA00009265"/>
    </source>
</evidence>
<dbReference type="GO" id="GO:0031048">
    <property type="term" value="P:regulatory ncRNA-mediated heterochromatin formation"/>
    <property type="evidence" value="ECO:0007669"/>
    <property type="project" value="TreeGrafter"/>
</dbReference>
<accession>A0A4Q4T9W0</accession>
<evidence type="ECO:0000256" key="3">
    <source>
        <dbReference type="ARBA" id="ARBA00023242"/>
    </source>
</evidence>
<feature type="compositionally biased region" description="Basic and acidic residues" evidence="4">
    <location>
        <begin position="28"/>
        <end position="68"/>
    </location>
</feature>
<feature type="compositionally biased region" description="Basic residues" evidence="4">
    <location>
        <begin position="192"/>
        <end position="201"/>
    </location>
</feature>
<keyword evidence="3" id="KW-0539">Nucleus</keyword>
<feature type="compositionally biased region" description="Basic and acidic residues" evidence="4">
    <location>
        <begin position="78"/>
        <end position="91"/>
    </location>
</feature>
<reference evidence="5 6" key="1">
    <citation type="submission" date="2018-06" db="EMBL/GenBank/DDBJ databases">
        <title>Complete Genomes of Monosporascus.</title>
        <authorList>
            <person name="Robinson A.J."/>
            <person name="Natvig D.O."/>
        </authorList>
    </citation>
    <scope>NUCLEOTIDE SEQUENCE [LARGE SCALE GENOMIC DNA]</scope>
    <source>
        <strain evidence="5 6">CBS 110550</strain>
    </source>
</reference>
<evidence type="ECO:0008006" key="7">
    <source>
        <dbReference type="Google" id="ProtNLM"/>
    </source>
</evidence>
<dbReference type="OrthoDB" id="297219at2759"/>
<dbReference type="InterPro" id="IPR013633">
    <property type="entry name" value="NRDE-2"/>
</dbReference>
<feature type="compositionally biased region" description="Polar residues" evidence="4">
    <location>
        <begin position="232"/>
        <end position="255"/>
    </location>
</feature>
<dbReference type="InterPro" id="IPR011990">
    <property type="entry name" value="TPR-like_helical_dom_sf"/>
</dbReference>
<dbReference type="STRING" id="155417.A0A4Q4T9W0"/>
<comment type="caution">
    <text evidence="5">The sequence shown here is derived from an EMBL/GenBank/DDBJ whole genome shotgun (WGS) entry which is preliminary data.</text>
</comment>
<dbReference type="PANTHER" id="PTHR13471:SF0">
    <property type="entry name" value="NUCLEAR EXOSOME REGULATOR NRDE2"/>
    <property type="match status" value="1"/>
</dbReference>
<feature type="region of interest" description="Disordered" evidence="4">
    <location>
        <begin position="604"/>
        <end position="629"/>
    </location>
</feature>
<evidence type="ECO:0000256" key="4">
    <source>
        <dbReference type="SAM" id="MobiDB-lite"/>
    </source>
</evidence>
<proteinExistence type="inferred from homology"/>
<feature type="region of interest" description="Disordered" evidence="4">
    <location>
        <begin position="163"/>
        <end position="259"/>
    </location>
</feature>
<feature type="compositionally biased region" description="Basic and acidic residues" evidence="4">
    <location>
        <begin position="614"/>
        <end position="629"/>
    </location>
</feature>
<protein>
    <recommendedName>
        <fullName evidence="7">DUF1740-domain-containing protein</fullName>
    </recommendedName>
</protein>
<organism evidence="5 6">
    <name type="scientific">Monosporascus ibericus</name>
    <dbReference type="NCBI Taxonomy" id="155417"/>
    <lineage>
        <taxon>Eukaryota</taxon>
        <taxon>Fungi</taxon>
        <taxon>Dikarya</taxon>
        <taxon>Ascomycota</taxon>
        <taxon>Pezizomycotina</taxon>
        <taxon>Sordariomycetes</taxon>
        <taxon>Xylariomycetidae</taxon>
        <taxon>Xylariales</taxon>
        <taxon>Xylariales incertae sedis</taxon>
        <taxon>Monosporascus</taxon>
    </lineage>
</organism>
<dbReference type="Gene3D" id="1.25.40.10">
    <property type="entry name" value="Tetratricopeptide repeat domain"/>
    <property type="match status" value="1"/>
</dbReference>
<dbReference type="GO" id="GO:0071013">
    <property type="term" value="C:catalytic step 2 spliceosome"/>
    <property type="evidence" value="ECO:0007669"/>
    <property type="project" value="TreeGrafter"/>
</dbReference>
<name>A0A4Q4T9W0_9PEZI</name>
<dbReference type="GO" id="GO:1902369">
    <property type="term" value="P:negative regulation of RNA catabolic process"/>
    <property type="evidence" value="ECO:0007669"/>
    <property type="project" value="TreeGrafter"/>
</dbReference>
<dbReference type="EMBL" id="QJNU01000273">
    <property type="protein sequence ID" value="RYP03258.1"/>
    <property type="molecule type" value="Genomic_DNA"/>
</dbReference>
<sequence>MSSREGKRPVPKFSSFKPKSEPVPPHGEVGKDHESTRRAKEESGHAHSQDQHRDQHRPLVVASEDRSGPHNRASPQEPAHREERGVDGPFILDKRGDSLIRRYGTNNRHDIPEYRRIGSGRILGADGFMRIERVGNHDEFFVRGYHDGRSLLGGDRKSLLAKAARNKSQVVRVRRDESQTVTGNEDFLSLRPSKRRKHGHHSSGELSDEEGPSYRSIHGKAKPHEHSDSDQDYGTDSSTDSNLHGVDNPTTTRSIELSRRVREHPEDIDAWLQLVDYQDVLLGTVSTRGRRPTLSEVKSYADIKLSMLEKALSHVTADPQRVVLQLRIMREGAKIWDYKHLDKRWKDVMLKHGSDFGLWRAYMNFRQATLPTFQYDEIKKLYVERLEFIKDEIKGLPASSNPVYLYEQMIYVFLRATRFVADAGFRELGTALWQAALELAFSGPETGPETNDTSVSSDFETFWESEVPRLGEDMAQGWAAFQRNAGTQEPPEPKATAQPPAPNTRDGYKAWSVVEQSKALTATLPARTLDEGAEDDPYRVVMYGDIQDILLYIPTHVIPCIRRQLLDAFLMFAQLPPASDSSGFVHDALRDDFIIRSASKSFVTPDPPSMVEADQDHNEHTKPPDFSHDYQSMRRTPDVLFSSSHWFKYVNSIRENIPLDQYRWISNTLKQLVRSFGVKELAPYYLAFESINEPGSEKKTAKVLLKQDPTNVDLYEGYSILEWVRSNKSAASNVVAAAIGSPTIMDHDRCRLGITWAWMELEDGALAKSALRLCALAEDRSRTPSSPEDEPVAPSQILKARQLFVSSRGYLLSSGDPERAIIYAEALALLEYLTGRSNKEPSCETQGDIWSAVTSVSKFSDEFISRHLTTSQAHEKLLQFAARLLYFHASKGPFRPGFLREQLTKYVGLFPRNTVFLSLLAWKETRLSIDDRVRSVLDTTVLVEPHDCVSSRAFAIRYEARAGNVHSTRAAFERALESEACRHHPDLWISYVRFCHGSRELRSKAKDVFYRAIQHCPWSKDVFLEAFVTLGREMDSSELRSVYNTLCDKGLRVHVEMPEFVDKWRRERKENYAGRR</sequence>
<dbReference type="AlphaFoldDB" id="A0A4Q4T9W0"/>